<feature type="compositionally biased region" description="Basic and acidic residues" evidence="1">
    <location>
        <begin position="100"/>
        <end position="112"/>
    </location>
</feature>
<protein>
    <recommendedName>
        <fullName evidence="4">YTH domain-containing protein</fullName>
    </recommendedName>
</protein>
<evidence type="ECO:0000256" key="1">
    <source>
        <dbReference type="SAM" id="MobiDB-lite"/>
    </source>
</evidence>
<feature type="region of interest" description="Disordered" evidence="1">
    <location>
        <begin position="97"/>
        <end position="144"/>
    </location>
</feature>
<proteinExistence type="predicted"/>
<organism evidence="2 3">
    <name type="scientific">Protomyces lactucae-debilis</name>
    <dbReference type="NCBI Taxonomy" id="2754530"/>
    <lineage>
        <taxon>Eukaryota</taxon>
        <taxon>Fungi</taxon>
        <taxon>Dikarya</taxon>
        <taxon>Ascomycota</taxon>
        <taxon>Taphrinomycotina</taxon>
        <taxon>Taphrinomycetes</taxon>
        <taxon>Taphrinales</taxon>
        <taxon>Protomycetaceae</taxon>
        <taxon>Protomyces</taxon>
    </lineage>
</organism>
<evidence type="ECO:0008006" key="4">
    <source>
        <dbReference type="Google" id="ProtNLM"/>
    </source>
</evidence>
<dbReference type="Gene3D" id="3.10.590.10">
    <property type="entry name" value="ph1033 like domains"/>
    <property type="match status" value="1"/>
</dbReference>
<keyword evidence="3" id="KW-1185">Reference proteome</keyword>
<evidence type="ECO:0000313" key="2">
    <source>
        <dbReference type="EMBL" id="ORY77372.1"/>
    </source>
</evidence>
<sequence>MGILDLNPDDYIIKPPTFKPAAPAKEVKASKPIQARINPNAGGYDSSYSASFLLRNFLPDFDLKTADLDFFADLLEPDLDAPARDLSTRPSLHWPGVAAVRDREERERNAAKRERRHSRQSSDALYSPAVPSPGHVDAQRGHVQAHSAEIYPAEPIQADFDVRYQEQRPQPPRFQQHSGDQPGYSGYRPDVEHDRGYANGTKRKYDGDMDLETLRRRRADIVARCRQEDDILLRDPHNEEALARRAHFLEQLRVEDEMASTRARRPAPVIPPPNPALHSDPRSRPPPAHRPPPPHAYPGHSQLPVAPPAHFANASAGFARPPSTNSRAPAHAVQPLSFDPRDPRARNLSDGHERSPSTTRPVNAASLLGESSNGVPRKQQFRKVRFFFYRSTPAEADKIKREGACIVEHSEAQGILAEAFQGGKVFLVLRGPEPGQLLGYAQMEGNLWQGLKPSWMTEAQEKQGASFFPINYQRPNLFWSEDARLMMQSVVQDGPDTHGVDEMSFEEGSRCLNLVKAARPGSNNIARGEASEKGEASATIPLPAQTAVSDDSQLMEVVPLESIQVAATNVGAPDPTSTPEVPEPAVEVISSN</sequence>
<gene>
    <name evidence="2" type="ORF">BCR37DRAFT_153842</name>
</gene>
<evidence type="ECO:0000313" key="3">
    <source>
        <dbReference type="Proteomes" id="UP000193685"/>
    </source>
</evidence>
<feature type="compositionally biased region" description="Pro residues" evidence="1">
    <location>
        <begin position="284"/>
        <end position="296"/>
    </location>
</feature>
<dbReference type="AlphaFoldDB" id="A0A1Y2F0G5"/>
<accession>A0A1Y2F0G5</accession>
<dbReference type="GeneID" id="63782721"/>
<comment type="caution">
    <text evidence="2">The sequence shown here is derived from an EMBL/GenBank/DDBJ whole genome shotgun (WGS) entry which is preliminary data.</text>
</comment>
<feature type="region of interest" description="Disordered" evidence="1">
    <location>
        <begin position="257"/>
        <end position="376"/>
    </location>
</feature>
<dbReference type="RefSeq" id="XP_040722993.1">
    <property type="nucleotide sequence ID" value="XM_040866122.1"/>
</dbReference>
<dbReference type="Proteomes" id="UP000193685">
    <property type="component" value="Unassembled WGS sequence"/>
</dbReference>
<feature type="compositionally biased region" description="Basic and acidic residues" evidence="1">
    <location>
        <begin position="339"/>
        <end position="355"/>
    </location>
</feature>
<name>A0A1Y2F0G5_PROLT</name>
<dbReference type="EMBL" id="MCFI01000020">
    <property type="protein sequence ID" value="ORY77372.1"/>
    <property type="molecule type" value="Genomic_DNA"/>
</dbReference>
<feature type="region of interest" description="Disordered" evidence="1">
    <location>
        <begin position="569"/>
        <end position="592"/>
    </location>
</feature>
<reference evidence="2 3" key="1">
    <citation type="submission" date="2016-07" db="EMBL/GenBank/DDBJ databases">
        <title>Pervasive Adenine N6-methylation of Active Genes in Fungi.</title>
        <authorList>
            <consortium name="DOE Joint Genome Institute"/>
            <person name="Mondo S.J."/>
            <person name="Dannebaum R.O."/>
            <person name="Kuo R.C."/>
            <person name="Labutti K."/>
            <person name="Haridas S."/>
            <person name="Kuo A."/>
            <person name="Salamov A."/>
            <person name="Ahrendt S.R."/>
            <person name="Lipzen A."/>
            <person name="Sullivan W."/>
            <person name="Andreopoulos W.B."/>
            <person name="Clum A."/>
            <person name="Lindquist E."/>
            <person name="Daum C."/>
            <person name="Ramamoorthy G.K."/>
            <person name="Gryganskyi A."/>
            <person name="Culley D."/>
            <person name="Magnuson J.K."/>
            <person name="James T.Y."/>
            <person name="O'Malley M.A."/>
            <person name="Stajich J.E."/>
            <person name="Spatafora J.W."/>
            <person name="Visel A."/>
            <person name="Grigoriev I.V."/>
        </authorList>
    </citation>
    <scope>NUCLEOTIDE SEQUENCE [LARGE SCALE GENOMIC DNA]</scope>
    <source>
        <strain evidence="2 3">12-1054</strain>
    </source>
</reference>
<feature type="region of interest" description="Disordered" evidence="1">
    <location>
        <begin position="168"/>
        <end position="205"/>
    </location>
</feature>